<evidence type="ECO:0000313" key="3">
    <source>
        <dbReference type="EMBL" id="KAF7358853.1"/>
    </source>
</evidence>
<proteinExistence type="predicted"/>
<dbReference type="Gene3D" id="2.60.120.330">
    <property type="entry name" value="B-lactam Antibiotic, Isopenicillin N Synthase, Chain"/>
    <property type="match status" value="1"/>
</dbReference>
<accession>A0A8H6YFQ4</accession>
<evidence type="ECO:0000313" key="4">
    <source>
        <dbReference type="Proteomes" id="UP000623467"/>
    </source>
</evidence>
<evidence type="ECO:0000259" key="1">
    <source>
        <dbReference type="Pfam" id="PF03171"/>
    </source>
</evidence>
<protein>
    <recommendedName>
        <fullName evidence="5">Clavaminate synthase-like protein</fullName>
    </recommendedName>
</protein>
<dbReference type="SUPFAM" id="SSF51197">
    <property type="entry name" value="Clavaminate synthase-like"/>
    <property type="match status" value="1"/>
</dbReference>
<dbReference type="InterPro" id="IPR027443">
    <property type="entry name" value="IPNS-like_sf"/>
</dbReference>
<organism evidence="3 4">
    <name type="scientific">Mycena sanguinolenta</name>
    <dbReference type="NCBI Taxonomy" id="230812"/>
    <lineage>
        <taxon>Eukaryota</taxon>
        <taxon>Fungi</taxon>
        <taxon>Dikarya</taxon>
        <taxon>Basidiomycota</taxon>
        <taxon>Agaricomycotina</taxon>
        <taxon>Agaricomycetes</taxon>
        <taxon>Agaricomycetidae</taxon>
        <taxon>Agaricales</taxon>
        <taxon>Marasmiineae</taxon>
        <taxon>Mycenaceae</taxon>
        <taxon>Mycena</taxon>
    </lineage>
</organism>
<name>A0A8H6YFQ4_9AGAR</name>
<feature type="domain" description="Isopenicillin N synthase-like Fe(2+) 2OG dioxygenase" evidence="1">
    <location>
        <begin position="447"/>
        <end position="538"/>
    </location>
</feature>
<evidence type="ECO:0000259" key="2">
    <source>
        <dbReference type="Pfam" id="PF14226"/>
    </source>
</evidence>
<dbReference type="Pfam" id="PF03171">
    <property type="entry name" value="2OG-FeII_Oxy"/>
    <property type="match status" value="1"/>
</dbReference>
<dbReference type="PRINTS" id="PR00682">
    <property type="entry name" value="IPNSYNTHASE"/>
</dbReference>
<dbReference type="Proteomes" id="UP000623467">
    <property type="component" value="Unassembled WGS sequence"/>
</dbReference>
<dbReference type="InterPro" id="IPR050231">
    <property type="entry name" value="Iron_ascorbate_oxido_reductase"/>
</dbReference>
<keyword evidence="4" id="KW-1185">Reference proteome</keyword>
<gene>
    <name evidence="3" type="ORF">MSAN_01225300</name>
</gene>
<sequence>MTFRVKSRERAFDEQAESQCRREPACHMQRPNKGKQCLLFTSLDTVSRFFFGHSLPHPRISNLESVQVMLNCTAIPAESTAKRLRSLPYIFRLPHPGPWGILIAANTPAAQTLEELHRRTPAGLAGNTVHPDSFPIGPAYHWYVTAIDAERCAGQCPPWAHIYITRIYSTARVRKPYTVSWRYGSLHLDLHCFITSGPSINSLGTRAGNGNLMGLRFNGSCVTSLAQSRSRSWNCSGTISAPPNMPVPVPTLGSFDYVAETKENLPWADLITLDLSLYATPKGRKELAKTLITAVREKGFFYVKNFGVSQEAVNRQFAIGKAFYDLPLEEKLKYVPDNFDKGGFNGYMPAGRIIVDPNTGLKDKVEVYNIPKFNGDFTHDHPAPIACNLAEIEGFVRELQTKIVEPLLTLVAIALELPEDYLRKIHQYEVKSEDHIRYMKCGKHPMSDNERLASWVPGHTDLGSFTLLFRQPVAGLQIQDPITDEWKWVKPQNATLTVNTCDALQLLTGGYVRSTIHRVMPPPKDQQHVDRLGLLYFSRPHNDVKLATIQDSPVLNREGYTKNPFEASGNPVPTMEGERYYLRSMSCFADLGLLPLEWTFAKQKWQRTGYLGPHRASKEVLPGFPEKVYT</sequence>
<reference evidence="3" key="1">
    <citation type="submission" date="2020-05" db="EMBL/GenBank/DDBJ databases">
        <title>Mycena genomes resolve the evolution of fungal bioluminescence.</title>
        <authorList>
            <person name="Tsai I.J."/>
        </authorList>
    </citation>
    <scope>NUCLEOTIDE SEQUENCE</scope>
    <source>
        <strain evidence="3">160909Yilan</strain>
    </source>
</reference>
<dbReference type="OrthoDB" id="406156at2759"/>
<comment type="caution">
    <text evidence="3">The sequence shown here is derived from an EMBL/GenBank/DDBJ whole genome shotgun (WGS) entry which is preliminary data.</text>
</comment>
<dbReference type="InterPro" id="IPR026992">
    <property type="entry name" value="DIOX_N"/>
</dbReference>
<dbReference type="InterPro" id="IPR044861">
    <property type="entry name" value="IPNS-like_FE2OG_OXY"/>
</dbReference>
<evidence type="ECO:0008006" key="5">
    <source>
        <dbReference type="Google" id="ProtNLM"/>
    </source>
</evidence>
<dbReference type="EMBL" id="JACAZH010000009">
    <property type="protein sequence ID" value="KAF7358853.1"/>
    <property type="molecule type" value="Genomic_DNA"/>
</dbReference>
<dbReference type="AlphaFoldDB" id="A0A8H6YFQ4"/>
<feature type="domain" description="Non-haem dioxygenase N-terminal" evidence="2">
    <location>
        <begin position="273"/>
        <end position="369"/>
    </location>
</feature>
<dbReference type="Pfam" id="PF14226">
    <property type="entry name" value="DIOX_N"/>
    <property type="match status" value="1"/>
</dbReference>
<dbReference type="PANTHER" id="PTHR47990">
    <property type="entry name" value="2-OXOGLUTARATE (2OG) AND FE(II)-DEPENDENT OXYGENASE SUPERFAMILY PROTEIN-RELATED"/>
    <property type="match status" value="1"/>
</dbReference>